<dbReference type="SUPFAM" id="SSF46955">
    <property type="entry name" value="Putative DNA-binding domain"/>
    <property type="match status" value="1"/>
</dbReference>
<dbReference type="SMART" id="SM00422">
    <property type="entry name" value="HTH_MERR"/>
    <property type="match status" value="1"/>
</dbReference>
<keyword evidence="4" id="KW-0804">Transcription</keyword>
<protein>
    <submittedName>
        <fullName evidence="6">MerR family transcriptional regulator</fullName>
    </submittedName>
</protein>
<evidence type="ECO:0000256" key="3">
    <source>
        <dbReference type="ARBA" id="ARBA00023125"/>
    </source>
</evidence>
<reference evidence="6 7" key="1">
    <citation type="journal article" date="2021" name="Cell Host Microbe">
        <title>in vivo commensal control of Clostridioides difficile virulence.</title>
        <authorList>
            <person name="Girinathan B.P."/>
            <person name="Dibenedetto N."/>
            <person name="Worley J.N."/>
            <person name="Peltier J."/>
            <person name="Arrieta-Ortiz M.L."/>
            <person name="Rupa Christinal Immanuel S."/>
            <person name="Lavin R."/>
            <person name="Delaney M.L."/>
            <person name="Cummins C."/>
            <person name="Hoffmann M."/>
            <person name="Luo Y."/>
            <person name="Gonzalez-Escalona N."/>
            <person name="Allard M."/>
            <person name="Onderdonk A.B."/>
            <person name="Gerber G.K."/>
            <person name="Sonenshein A.L."/>
            <person name="Baliga N."/>
            <person name="Dupuy B."/>
            <person name="Bry L."/>
        </authorList>
    </citation>
    <scope>NUCLEOTIDE SEQUENCE [LARGE SCALE GENOMIC DNA]</scope>
    <source>
        <strain evidence="6 7">DSM 599</strain>
    </source>
</reference>
<keyword evidence="1" id="KW-0678">Repressor</keyword>
<dbReference type="Gene3D" id="1.10.1660.10">
    <property type="match status" value="1"/>
</dbReference>
<dbReference type="RefSeq" id="WP_221862535.1">
    <property type="nucleotide sequence ID" value="NZ_JAIKTU010000025.1"/>
</dbReference>
<dbReference type="InterPro" id="IPR000551">
    <property type="entry name" value="MerR-type_HTH_dom"/>
</dbReference>
<feature type="domain" description="HTH merR-type" evidence="5">
    <location>
        <begin position="2"/>
        <end position="71"/>
    </location>
</feature>
<keyword evidence="2" id="KW-0805">Transcription regulation</keyword>
<dbReference type="PANTHER" id="PTHR30204">
    <property type="entry name" value="REDOX-CYCLING DRUG-SENSING TRANSCRIPTIONAL ACTIVATOR SOXR"/>
    <property type="match status" value="1"/>
</dbReference>
<comment type="caution">
    <text evidence="6">The sequence shown here is derived from an EMBL/GenBank/DDBJ whole genome shotgun (WGS) entry which is preliminary data.</text>
</comment>
<dbReference type="InterPro" id="IPR009061">
    <property type="entry name" value="DNA-bd_dom_put_sf"/>
</dbReference>
<dbReference type="PROSITE" id="PS50937">
    <property type="entry name" value="HTH_MERR_2"/>
    <property type="match status" value="1"/>
</dbReference>
<evidence type="ECO:0000256" key="4">
    <source>
        <dbReference type="ARBA" id="ARBA00023163"/>
    </source>
</evidence>
<dbReference type="InterPro" id="IPR047057">
    <property type="entry name" value="MerR_fam"/>
</dbReference>
<sequence length="273" mass="32334">MKLSIGETSKIFNISKDTLRYYDKIGILKPQVNPKNGYRYYLLRDLEKLGLIVGIKYLGISLSDIKSTIESEDIHSYKNLVVRQEDIIKKRLNELVQLKENLANSKIIMDKIINFNNEYDFTKIDVKNKNYILYSINMKSLLCSNSFENINLKFEKEVANLSEESYFYIYNILENKDVEENDDMFFVKENSNILKLVEKYSKENIIDFKRKIISGKFVCVDFYGTIREIHNYILLLNKHFKCSANNIAYVKYEFYLPRKNEDIIYFVNINLAI</sequence>
<keyword evidence="3" id="KW-0238">DNA-binding</keyword>
<dbReference type="Proteomes" id="UP001299068">
    <property type="component" value="Unassembled WGS sequence"/>
</dbReference>
<dbReference type="EMBL" id="JAIKTU010000025">
    <property type="protein sequence ID" value="MBY0757412.1"/>
    <property type="molecule type" value="Genomic_DNA"/>
</dbReference>
<evidence type="ECO:0000313" key="6">
    <source>
        <dbReference type="EMBL" id="MBY0757412.1"/>
    </source>
</evidence>
<dbReference type="PANTHER" id="PTHR30204:SF69">
    <property type="entry name" value="MERR-FAMILY TRANSCRIPTIONAL REGULATOR"/>
    <property type="match status" value="1"/>
</dbReference>
<evidence type="ECO:0000256" key="2">
    <source>
        <dbReference type="ARBA" id="ARBA00023015"/>
    </source>
</evidence>
<evidence type="ECO:0000259" key="5">
    <source>
        <dbReference type="PROSITE" id="PS50937"/>
    </source>
</evidence>
<organism evidence="6 7">
    <name type="scientific">Clostridium sardiniense</name>
    <name type="common">Clostridium absonum</name>
    <dbReference type="NCBI Taxonomy" id="29369"/>
    <lineage>
        <taxon>Bacteria</taxon>
        <taxon>Bacillati</taxon>
        <taxon>Bacillota</taxon>
        <taxon>Clostridia</taxon>
        <taxon>Eubacteriales</taxon>
        <taxon>Clostridiaceae</taxon>
        <taxon>Clostridium</taxon>
    </lineage>
</organism>
<name>A0ABS7L3P4_CLOSR</name>
<gene>
    <name evidence="6" type="ORF">K5V21_18465</name>
</gene>
<evidence type="ECO:0000313" key="7">
    <source>
        <dbReference type="Proteomes" id="UP001299068"/>
    </source>
</evidence>
<accession>A0ABS7L3P4</accession>
<keyword evidence="7" id="KW-1185">Reference proteome</keyword>
<evidence type="ECO:0000256" key="1">
    <source>
        <dbReference type="ARBA" id="ARBA00022491"/>
    </source>
</evidence>
<dbReference type="Pfam" id="PF13411">
    <property type="entry name" value="MerR_1"/>
    <property type="match status" value="1"/>
</dbReference>
<proteinExistence type="predicted"/>